<dbReference type="GO" id="GO:0061668">
    <property type="term" value="P:mitochondrial ribosome assembly"/>
    <property type="evidence" value="ECO:0007669"/>
    <property type="project" value="TreeGrafter"/>
</dbReference>
<sequence>MTLFGPLSKYKRLLNRETAKIMCCYTQNFTYVDSLSKQHNDCNALQTVSEDLSGITPFFPKTFNLAAYVNNSETLKKLVNLNVNLSEIEKKPYVVEKILKLDFEKDMKQHIIFLNDFVGLEEMGNFLTKNPLILCEPINDLQVRVNYLESKGFKYDQVKKVISANPFWLMLSTVRIDRRLGYYQNYLSLCGKEVRYLATKQPKLITYNLHHIRTNMFVIKEEMGFEDSELKNMVLNKPRLLMLNQKSLLQRFNFIHQVMKIPHKTILEQPEILLCRNFKVKQRHLFLNKLGRSQYDPKKENYVPIKALVEKPDTEFCRQFAKCSVNDFNLFLKTL</sequence>
<dbReference type="GO" id="GO:0006390">
    <property type="term" value="P:mitochondrial transcription"/>
    <property type="evidence" value="ECO:0007669"/>
    <property type="project" value="TreeGrafter"/>
</dbReference>
<reference evidence="10 11" key="1">
    <citation type="submission" date="2020-04" db="EMBL/GenBank/DDBJ databases">
        <authorList>
            <person name="Wallbank WR R."/>
            <person name="Pardo Diaz C."/>
            <person name="Kozak K."/>
            <person name="Martin S."/>
            <person name="Jiggins C."/>
            <person name="Moest M."/>
            <person name="Warren A I."/>
            <person name="Byers J.R.P. K."/>
            <person name="Montejo-Kovacevich G."/>
            <person name="Yen C E."/>
        </authorList>
    </citation>
    <scope>NUCLEOTIDE SEQUENCE [LARGE SCALE GENOMIC DNA]</scope>
</reference>
<keyword evidence="6" id="KW-0804">Transcription</keyword>
<evidence type="ECO:0000256" key="2">
    <source>
        <dbReference type="ARBA" id="ARBA00007692"/>
    </source>
</evidence>
<dbReference type="GO" id="GO:0005739">
    <property type="term" value="C:mitochondrion"/>
    <property type="evidence" value="ECO:0007669"/>
    <property type="project" value="UniProtKB-SubCell"/>
</dbReference>
<name>A0A8S0ZDU4_ARCPL</name>
<dbReference type="EMBL" id="CADEBD010000288">
    <property type="protein sequence ID" value="CAB3231125.1"/>
    <property type="molecule type" value="Genomic_DNA"/>
</dbReference>
<comment type="similarity">
    <text evidence="2">Belongs to the mTERF family.</text>
</comment>
<proteinExistence type="inferred from homology"/>
<evidence type="ECO:0000256" key="5">
    <source>
        <dbReference type="ARBA" id="ARBA00023128"/>
    </source>
</evidence>
<dbReference type="PANTHER" id="PTHR13068:SF112">
    <property type="entry name" value="TRANSCRIPTION TERMINATION FACTOR 3, MITOCHONDRIAL"/>
    <property type="match status" value="1"/>
</dbReference>
<evidence type="ECO:0000313" key="11">
    <source>
        <dbReference type="Proteomes" id="UP000494256"/>
    </source>
</evidence>
<evidence type="ECO:0000256" key="6">
    <source>
        <dbReference type="ARBA" id="ARBA00023163"/>
    </source>
</evidence>
<evidence type="ECO:0000256" key="4">
    <source>
        <dbReference type="ARBA" id="ARBA00023015"/>
    </source>
</evidence>
<dbReference type="GO" id="GO:0006355">
    <property type="term" value="P:regulation of DNA-templated transcription"/>
    <property type="evidence" value="ECO:0007669"/>
    <property type="project" value="UniProtKB-ARBA"/>
</dbReference>
<dbReference type="FunFam" id="1.25.70.10:FF:000002">
    <property type="entry name" value="transcription termination factor 3, mitochondrial"/>
    <property type="match status" value="1"/>
</dbReference>
<dbReference type="PANTHER" id="PTHR13068">
    <property type="entry name" value="CGI-12 PROTEIN-RELATED"/>
    <property type="match status" value="1"/>
</dbReference>
<dbReference type="GO" id="GO:0003676">
    <property type="term" value="F:nucleic acid binding"/>
    <property type="evidence" value="ECO:0007669"/>
    <property type="project" value="InterPro"/>
</dbReference>
<keyword evidence="10" id="KW-1185">Reference proteome</keyword>
<keyword evidence="3" id="KW-0809">Transit peptide</keyword>
<comment type="caution">
    <text evidence="8">The sequence shown here is derived from an EMBL/GenBank/DDBJ whole genome shotgun (WGS) entry which is preliminary data.</text>
</comment>
<evidence type="ECO:0000256" key="1">
    <source>
        <dbReference type="ARBA" id="ARBA00004173"/>
    </source>
</evidence>
<comment type="subcellular location">
    <subcellularLocation>
        <location evidence="1">Mitochondrion</location>
    </subcellularLocation>
</comment>
<dbReference type="OrthoDB" id="637682at2759"/>
<evidence type="ECO:0000313" key="10">
    <source>
        <dbReference type="Proteomes" id="UP000494106"/>
    </source>
</evidence>
<dbReference type="Gene3D" id="1.25.70.10">
    <property type="entry name" value="Transcription termination factor 3, mitochondrial"/>
    <property type="match status" value="1"/>
</dbReference>
<evidence type="ECO:0000313" key="8">
    <source>
        <dbReference type="EMBL" id="CAB3231125.1"/>
    </source>
</evidence>
<dbReference type="InterPro" id="IPR038538">
    <property type="entry name" value="MTERF_sf"/>
</dbReference>
<evidence type="ECO:0000256" key="7">
    <source>
        <dbReference type="ARBA" id="ARBA00071275"/>
    </source>
</evidence>
<keyword evidence="4" id="KW-0805">Transcription regulation</keyword>
<gene>
    <name evidence="9" type="ORF">APLA_LOCUS12383</name>
    <name evidence="8" type="ORF">APLA_LOCUS4973</name>
</gene>
<dbReference type="Pfam" id="PF02536">
    <property type="entry name" value="mTERF"/>
    <property type="match status" value="1"/>
</dbReference>
<organism evidence="8 11">
    <name type="scientific">Arctia plantaginis</name>
    <name type="common">Wood tiger moth</name>
    <name type="synonym">Phalaena plantaginis</name>
    <dbReference type="NCBI Taxonomy" id="874455"/>
    <lineage>
        <taxon>Eukaryota</taxon>
        <taxon>Metazoa</taxon>
        <taxon>Ecdysozoa</taxon>
        <taxon>Arthropoda</taxon>
        <taxon>Hexapoda</taxon>
        <taxon>Insecta</taxon>
        <taxon>Pterygota</taxon>
        <taxon>Neoptera</taxon>
        <taxon>Endopterygota</taxon>
        <taxon>Lepidoptera</taxon>
        <taxon>Glossata</taxon>
        <taxon>Ditrysia</taxon>
        <taxon>Noctuoidea</taxon>
        <taxon>Erebidae</taxon>
        <taxon>Arctiinae</taxon>
        <taxon>Arctia</taxon>
    </lineage>
</organism>
<accession>A0A8S0ZDU4</accession>
<dbReference type="AlphaFoldDB" id="A0A8S0ZDU4"/>
<protein>
    <recommendedName>
        <fullName evidence="7">Transcription termination factor 3, mitochondrial</fullName>
    </recommendedName>
</protein>
<evidence type="ECO:0000256" key="3">
    <source>
        <dbReference type="ARBA" id="ARBA00022946"/>
    </source>
</evidence>
<evidence type="ECO:0000313" key="9">
    <source>
        <dbReference type="EMBL" id="CAB3249912.1"/>
    </source>
</evidence>
<keyword evidence="5" id="KW-0496">Mitochondrion</keyword>
<dbReference type="SMART" id="SM00733">
    <property type="entry name" value="Mterf"/>
    <property type="match status" value="5"/>
</dbReference>
<dbReference type="EMBL" id="CADEBC010000540">
    <property type="protein sequence ID" value="CAB3249912.1"/>
    <property type="molecule type" value="Genomic_DNA"/>
</dbReference>
<dbReference type="Proteomes" id="UP000494106">
    <property type="component" value="Unassembled WGS sequence"/>
</dbReference>
<dbReference type="InterPro" id="IPR003690">
    <property type="entry name" value="MTERF"/>
</dbReference>
<dbReference type="Proteomes" id="UP000494256">
    <property type="component" value="Unassembled WGS sequence"/>
</dbReference>